<feature type="region of interest" description="Disordered" evidence="19">
    <location>
        <begin position="658"/>
        <end position="737"/>
    </location>
</feature>
<feature type="region of interest" description="Disordered" evidence="19">
    <location>
        <begin position="310"/>
        <end position="499"/>
    </location>
</feature>
<feature type="domain" description="SH3" evidence="20">
    <location>
        <begin position="509"/>
        <end position="569"/>
    </location>
</feature>
<feature type="compositionally biased region" description="Acidic residues" evidence="19">
    <location>
        <begin position="589"/>
        <end position="598"/>
    </location>
</feature>
<dbReference type="InterPro" id="IPR035540">
    <property type="entry name" value="FYB_hSH3"/>
</dbReference>
<keyword evidence="10" id="KW-0539">Nucleus</keyword>
<dbReference type="GO" id="GO:0070161">
    <property type="term" value="C:anchoring junction"/>
    <property type="evidence" value="ECO:0007669"/>
    <property type="project" value="UniProtKB-SubCell"/>
</dbReference>
<feature type="region of interest" description="Disordered" evidence="19">
    <location>
        <begin position="1"/>
        <end position="48"/>
    </location>
</feature>
<dbReference type="Pfam" id="PF14603">
    <property type="entry name" value="hSH3"/>
    <property type="match status" value="1"/>
</dbReference>
<dbReference type="InterPro" id="IPR036028">
    <property type="entry name" value="SH3-like_dom_sf"/>
</dbReference>
<comment type="subcellular location">
    <subcellularLocation>
        <location evidence="1">Cell junction</location>
    </subcellularLocation>
    <subcellularLocation>
        <location evidence="2">Cytoplasm</location>
    </subcellularLocation>
</comment>
<evidence type="ECO:0000313" key="21">
    <source>
        <dbReference type="EMBL" id="TRZ14455.1"/>
    </source>
</evidence>
<keyword evidence="3 18" id="KW-0728">SH3 domain</keyword>
<dbReference type="PANTHER" id="PTHR16830:SF13">
    <property type="entry name" value="FYN-BINDING PROTEIN 1"/>
    <property type="match status" value="1"/>
</dbReference>
<dbReference type="AlphaFoldDB" id="A0A8K1GAT6"/>
<dbReference type="OrthoDB" id="9396701at2759"/>
<evidence type="ECO:0000256" key="19">
    <source>
        <dbReference type="SAM" id="MobiDB-lite"/>
    </source>
</evidence>
<evidence type="ECO:0000256" key="5">
    <source>
        <dbReference type="ARBA" id="ARBA00022553"/>
    </source>
</evidence>
<keyword evidence="5" id="KW-0597">Phosphoprotein</keyword>
<keyword evidence="4" id="KW-0963">Cytoplasm</keyword>
<sequence length="839" mass="94099">MEKRNNDKSKRTRVRLLMEKFEKLNRDAEDTSSSRPLKMPRQDISIGIQTRKAALEKLASKEYDACSSGTSTLHKPGQPKPPSAAKPSSDDKTEKDPKQPHVNLVAQRFGVQLQPPNRGNDEKTECTKLSVKTNDVSKAGPKPSNPKPARNKFLAPPDKEKNPLGPKPNFNFASKGNEPEPEFSRVAAVKEKLWSATQENESKPSVSKPPLAQKFSRNKVSENEDTSNKSGFLQRQSGPRTNIRTLQEAKEMGESRNSAAKDAGSHFPKIALKPTGHKSSLSKGTLKTVAGNTEEEGMRAARNIVLNKISQEEAGSSRKFHKMNTTFGAGRTSGEPREKDDGGRSPGMPQRNTLPPVYKLGQSPQKPSRPQTVHLGEFKRSCQKKIPPSHSTVQLPPLPPASHPSLQVPAAPSLPPRNIKPISETINLDNEESYDDVEFVSQGHGNTQKGQESDGEMYEDINDIRSPRPKEKWLKEDKRRMEQEKKEQKEKEKKEQELRKKFKLTAPIEVLHQARACTDHKGRKGELTFKQGDNIEIIRLTDNPEGKWLGRIKGCYGYIKTTMVEIDYDSLKRKQKSSTRAAVKHTESDQETYDDVGDQDTTSSQSGDHGGDGSMVQSPPPDQDIYDEIEDEDAKSVSQDEDKNGIWPWGILKRLKVKDDKKKSVREKTTKVNEAEENENLFISSSTRQSGKDYGDDVYDDIDSSDFPPPPLDPSPSTSGSFGKTKSDEKDVQKLKKMEKEEKEFRKKFKFDGEIKVLYSTTTVQELSQKRWGYKDLPIKPGESLDIIQSTDDTKVLCRNEEGKYGYVLRSNLVQNDGEIYDDIGDDCIYDNDSDAELS</sequence>
<evidence type="ECO:0000256" key="12">
    <source>
        <dbReference type="ARBA" id="ARBA00068976"/>
    </source>
</evidence>
<dbReference type="PROSITE" id="PS50002">
    <property type="entry name" value="SH3"/>
    <property type="match status" value="1"/>
</dbReference>
<dbReference type="FunFam" id="2.30.30.40:FF:000133">
    <property type="entry name" value="FYN-binding protein-like isoform X2"/>
    <property type="match status" value="1"/>
</dbReference>
<feature type="compositionally biased region" description="Basic and acidic residues" evidence="19">
    <location>
        <begin position="16"/>
        <end position="29"/>
    </location>
</feature>
<dbReference type="FunFam" id="2.30.30.40:FF:000156">
    <property type="entry name" value="FYN-binding protein-like isoform X1"/>
    <property type="match status" value="1"/>
</dbReference>
<keyword evidence="7" id="KW-0965">Cell junction</keyword>
<evidence type="ECO:0000256" key="2">
    <source>
        <dbReference type="ARBA" id="ARBA00004496"/>
    </source>
</evidence>
<evidence type="ECO:0000256" key="11">
    <source>
        <dbReference type="ARBA" id="ARBA00059917"/>
    </source>
</evidence>
<keyword evidence="22" id="KW-1185">Reference proteome</keyword>
<reference evidence="21" key="1">
    <citation type="submission" date="2019-04" db="EMBL/GenBank/DDBJ databases">
        <title>Genome assembly of Zosterops borbonicus 15179.</title>
        <authorList>
            <person name="Leroy T."/>
            <person name="Anselmetti Y."/>
            <person name="Tilak M.-K."/>
            <person name="Nabholz B."/>
        </authorList>
    </citation>
    <scope>NUCLEOTIDE SEQUENCE</scope>
    <source>
        <strain evidence="21">HGM_15179</strain>
        <tissue evidence="21">Muscle</tissue>
    </source>
</reference>
<dbReference type="Pfam" id="PF07653">
    <property type="entry name" value="SH3_2"/>
    <property type="match status" value="1"/>
</dbReference>
<dbReference type="GO" id="GO:0007229">
    <property type="term" value="P:integrin-mediated signaling pathway"/>
    <property type="evidence" value="ECO:0007669"/>
    <property type="project" value="InterPro"/>
</dbReference>
<dbReference type="SMART" id="SM00326">
    <property type="entry name" value="SH3"/>
    <property type="match status" value="1"/>
</dbReference>
<gene>
    <name evidence="21" type="ORF">HGM15179_012651</name>
</gene>
<proteinExistence type="predicted"/>
<feature type="compositionally biased region" description="Polar residues" evidence="19">
    <location>
        <begin position="228"/>
        <end position="245"/>
    </location>
</feature>
<feature type="compositionally biased region" description="Basic and acidic residues" evidence="19">
    <location>
        <begin position="634"/>
        <end position="644"/>
    </location>
</feature>
<keyword evidence="6" id="KW-0677">Repeat</keyword>
<feature type="compositionally biased region" description="Basic and acidic residues" evidence="19">
    <location>
        <begin position="725"/>
        <end position="737"/>
    </location>
</feature>
<dbReference type="Gene3D" id="2.30.30.40">
    <property type="entry name" value="SH3 Domains"/>
    <property type="match status" value="2"/>
</dbReference>
<feature type="compositionally biased region" description="Polar residues" evidence="19">
    <location>
        <begin position="195"/>
        <end position="205"/>
    </location>
</feature>
<evidence type="ECO:0000256" key="13">
    <source>
        <dbReference type="ARBA" id="ARBA00079796"/>
    </source>
</evidence>
<dbReference type="EMBL" id="SWJQ01000437">
    <property type="protein sequence ID" value="TRZ14455.1"/>
    <property type="molecule type" value="Genomic_DNA"/>
</dbReference>
<dbReference type="Proteomes" id="UP000796761">
    <property type="component" value="Unassembled WGS sequence"/>
</dbReference>
<protein>
    <recommendedName>
        <fullName evidence="12">FYN-binding protein 1</fullName>
    </recommendedName>
    <alternativeName>
        <fullName evidence="13">Adhesion and degranulation promoting adaptor protein</fullName>
    </alternativeName>
    <alternativeName>
        <fullName evidence="14">FYB-120/130</fullName>
    </alternativeName>
    <alternativeName>
        <fullName evidence="17">FYN-T-binding protein</fullName>
    </alternativeName>
    <alternativeName>
        <fullName evidence="15">SLAP-130</fullName>
    </alternativeName>
    <alternativeName>
        <fullName evidence="16">SLP-76-associated phosphoprotein</fullName>
    </alternativeName>
</protein>
<feature type="compositionally biased region" description="Basic and acidic residues" evidence="19">
    <location>
        <begin position="462"/>
        <end position="499"/>
    </location>
</feature>
<evidence type="ECO:0000256" key="6">
    <source>
        <dbReference type="ARBA" id="ARBA00022737"/>
    </source>
</evidence>
<comment type="function">
    <text evidence="11">Acts as an adapter protein of the FYN and LCP2 signaling cascades in T-cells. May play a role in linking T-cell signaling to remodeling of the actin cytoskeleton. Modulates the expression of IL2. Involved in platelet activation. Prevents the degradation of SKAP1 and SKAP2. May be involved in high affinity immunoglobulin epsilon receptor signaling in mast cells.</text>
</comment>
<feature type="region of interest" description="Disordered" evidence="19">
    <location>
        <begin position="62"/>
        <end position="298"/>
    </location>
</feature>
<evidence type="ECO:0000256" key="14">
    <source>
        <dbReference type="ARBA" id="ARBA00081371"/>
    </source>
</evidence>
<organism evidence="21 22">
    <name type="scientific">Zosterops borbonicus</name>
    <dbReference type="NCBI Taxonomy" id="364589"/>
    <lineage>
        <taxon>Eukaryota</taxon>
        <taxon>Metazoa</taxon>
        <taxon>Chordata</taxon>
        <taxon>Craniata</taxon>
        <taxon>Vertebrata</taxon>
        <taxon>Euteleostomi</taxon>
        <taxon>Archelosauria</taxon>
        <taxon>Archosauria</taxon>
        <taxon>Dinosauria</taxon>
        <taxon>Saurischia</taxon>
        <taxon>Theropoda</taxon>
        <taxon>Coelurosauria</taxon>
        <taxon>Aves</taxon>
        <taxon>Neognathae</taxon>
        <taxon>Neoaves</taxon>
        <taxon>Telluraves</taxon>
        <taxon>Australaves</taxon>
        <taxon>Passeriformes</taxon>
        <taxon>Sylvioidea</taxon>
        <taxon>Zosteropidae</taxon>
        <taxon>Zosterops</taxon>
    </lineage>
</organism>
<feature type="compositionally biased region" description="Polar residues" evidence="19">
    <location>
        <begin position="362"/>
        <end position="371"/>
    </location>
</feature>
<evidence type="ECO:0000256" key="4">
    <source>
        <dbReference type="ARBA" id="ARBA00022490"/>
    </source>
</evidence>
<name>A0A8K1GAT6_9PASS</name>
<evidence type="ECO:0000256" key="7">
    <source>
        <dbReference type="ARBA" id="ARBA00022949"/>
    </source>
</evidence>
<dbReference type="GO" id="GO:0005737">
    <property type="term" value="C:cytoplasm"/>
    <property type="evidence" value="ECO:0007669"/>
    <property type="project" value="UniProtKB-SubCell"/>
</dbReference>
<evidence type="ECO:0000256" key="9">
    <source>
        <dbReference type="ARBA" id="ARBA00023054"/>
    </source>
</evidence>
<evidence type="ECO:0000256" key="16">
    <source>
        <dbReference type="ARBA" id="ARBA00081679"/>
    </source>
</evidence>
<evidence type="ECO:0000256" key="3">
    <source>
        <dbReference type="ARBA" id="ARBA00022443"/>
    </source>
</evidence>
<evidence type="ECO:0000256" key="17">
    <source>
        <dbReference type="ARBA" id="ARBA00082486"/>
    </source>
</evidence>
<dbReference type="PANTHER" id="PTHR16830">
    <property type="entry name" value="SH2 CONTAINING ADAPTOR PRAM-1 RELATED"/>
    <property type="match status" value="1"/>
</dbReference>
<dbReference type="GO" id="GO:0005886">
    <property type="term" value="C:plasma membrane"/>
    <property type="evidence" value="ECO:0007669"/>
    <property type="project" value="InterPro"/>
</dbReference>
<dbReference type="InterPro" id="IPR043443">
    <property type="entry name" value="FYB1/2-like"/>
</dbReference>
<dbReference type="CDD" id="cd11867">
    <property type="entry name" value="hSH3_ADAP"/>
    <property type="match status" value="1"/>
</dbReference>
<dbReference type="GO" id="GO:0008289">
    <property type="term" value="F:lipid binding"/>
    <property type="evidence" value="ECO:0007669"/>
    <property type="project" value="InterPro"/>
</dbReference>
<evidence type="ECO:0000313" key="22">
    <source>
        <dbReference type="Proteomes" id="UP000796761"/>
    </source>
</evidence>
<feature type="region of interest" description="Disordered" evidence="19">
    <location>
        <begin position="572"/>
        <end position="644"/>
    </location>
</feature>
<feature type="compositionally biased region" description="Basic and acidic residues" evidence="19">
    <location>
        <begin position="658"/>
        <end position="674"/>
    </location>
</feature>
<dbReference type="InterPro" id="IPR029294">
    <property type="entry name" value="hSH3"/>
</dbReference>
<comment type="caution">
    <text evidence="21">The sequence shown here is derived from an EMBL/GenBank/DDBJ whole genome shotgun (WGS) entry which is preliminary data.</text>
</comment>
<dbReference type="CDD" id="cd00174">
    <property type="entry name" value="SH3"/>
    <property type="match status" value="1"/>
</dbReference>
<evidence type="ECO:0000259" key="20">
    <source>
        <dbReference type="PROSITE" id="PS50002"/>
    </source>
</evidence>
<feature type="compositionally biased region" description="Basic and acidic residues" evidence="19">
    <location>
        <begin position="334"/>
        <end position="343"/>
    </location>
</feature>
<keyword evidence="8" id="KW-0007">Acetylation</keyword>
<dbReference type="SUPFAM" id="SSF50044">
    <property type="entry name" value="SH3-domain"/>
    <property type="match status" value="2"/>
</dbReference>
<evidence type="ECO:0000256" key="10">
    <source>
        <dbReference type="ARBA" id="ARBA00023242"/>
    </source>
</evidence>
<accession>A0A8K1GAT6</accession>
<keyword evidence="9" id="KW-0175">Coiled coil</keyword>
<dbReference type="GO" id="GO:0050852">
    <property type="term" value="P:T cell receptor signaling pathway"/>
    <property type="evidence" value="ECO:0007669"/>
    <property type="project" value="TreeGrafter"/>
</dbReference>
<evidence type="ECO:0000256" key="8">
    <source>
        <dbReference type="ARBA" id="ARBA00022990"/>
    </source>
</evidence>
<feature type="compositionally biased region" description="Acidic residues" evidence="19">
    <location>
        <begin position="624"/>
        <end position="633"/>
    </location>
</feature>
<feature type="compositionally biased region" description="Acidic residues" evidence="19">
    <location>
        <begin position="429"/>
        <end position="438"/>
    </location>
</feature>
<dbReference type="GO" id="GO:0072659">
    <property type="term" value="P:protein localization to plasma membrane"/>
    <property type="evidence" value="ECO:0007669"/>
    <property type="project" value="TreeGrafter"/>
</dbReference>
<feature type="compositionally biased region" description="Basic and acidic residues" evidence="19">
    <location>
        <begin position="88"/>
        <end position="99"/>
    </location>
</feature>
<evidence type="ECO:0000256" key="15">
    <source>
        <dbReference type="ARBA" id="ARBA00081595"/>
    </source>
</evidence>
<dbReference type="InterPro" id="IPR001452">
    <property type="entry name" value="SH3_domain"/>
</dbReference>
<evidence type="ECO:0000256" key="18">
    <source>
        <dbReference type="PROSITE-ProRule" id="PRU00192"/>
    </source>
</evidence>
<evidence type="ECO:0000256" key="1">
    <source>
        <dbReference type="ARBA" id="ARBA00004282"/>
    </source>
</evidence>